<dbReference type="AlphaFoldDB" id="A0A2D3LNL5"/>
<evidence type="ECO:0000313" key="9">
    <source>
        <dbReference type="EMBL" id="ATV32177.1"/>
    </source>
</evidence>
<dbReference type="GO" id="GO:0007059">
    <property type="term" value="P:chromosome segregation"/>
    <property type="evidence" value="ECO:0007669"/>
    <property type="project" value="UniProtKB-KW"/>
</dbReference>
<dbReference type="Gene3D" id="1.10.443.10">
    <property type="entry name" value="Intergrase catalytic core"/>
    <property type="match status" value="1"/>
</dbReference>
<evidence type="ECO:0000256" key="1">
    <source>
        <dbReference type="ARBA" id="ARBA00004496"/>
    </source>
</evidence>
<name>A0A2D3LNL5_PREIN</name>
<dbReference type="InterPro" id="IPR011010">
    <property type="entry name" value="DNA_brk_join_enz"/>
</dbReference>
<dbReference type="InterPro" id="IPR004107">
    <property type="entry name" value="Integrase_SAM-like_N"/>
</dbReference>
<dbReference type="GO" id="GO:0015074">
    <property type="term" value="P:DNA integration"/>
    <property type="evidence" value="ECO:0007669"/>
    <property type="project" value="UniProtKB-KW"/>
</dbReference>
<dbReference type="RefSeq" id="WP_018911583.1">
    <property type="nucleotide sequence ID" value="NZ_CP024728.1"/>
</dbReference>
<dbReference type="Proteomes" id="UP000230742">
    <property type="component" value="Chromosome 2"/>
</dbReference>
<dbReference type="GO" id="GO:0006310">
    <property type="term" value="P:DNA recombination"/>
    <property type="evidence" value="ECO:0007669"/>
    <property type="project" value="UniProtKB-KW"/>
</dbReference>
<evidence type="ECO:0000256" key="6">
    <source>
        <dbReference type="ARBA" id="ARBA00023125"/>
    </source>
</evidence>
<dbReference type="GO" id="GO:0051301">
    <property type="term" value="P:cell division"/>
    <property type="evidence" value="ECO:0007669"/>
    <property type="project" value="UniProtKB-KW"/>
</dbReference>
<dbReference type="InterPro" id="IPR002104">
    <property type="entry name" value="Integrase_catalytic"/>
</dbReference>
<dbReference type="PROSITE" id="PS51898">
    <property type="entry name" value="TYR_RECOMBINASE"/>
    <property type="match status" value="1"/>
</dbReference>
<dbReference type="InterPro" id="IPR010998">
    <property type="entry name" value="Integrase_recombinase_N"/>
</dbReference>
<dbReference type="Pfam" id="PF02899">
    <property type="entry name" value="Phage_int_SAM_1"/>
    <property type="match status" value="1"/>
</dbReference>
<evidence type="ECO:0000256" key="4">
    <source>
        <dbReference type="ARBA" id="ARBA00022829"/>
    </source>
</evidence>
<dbReference type="Gene3D" id="1.10.150.130">
    <property type="match status" value="1"/>
</dbReference>
<evidence type="ECO:0000256" key="7">
    <source>
        <dbReference type="ARBA" id="ARBA00023172"/>
    </source>
</evidence>
<dbReference type="InterPro" id="IPR050090">
    <property type="entry name" value="Tyrosine_recombinase_XerCD"/>
</dbReference>
<keyword evidence="4" id="KW-0159">Chromosome partition</keyword>
<keyword evidence="8" id="KW-0131">Cell cycle</keyword>
<dbReference type="EMBL" id="CP024728">
    <property type="protein sequence ID" value="ATV32177.1"/>
    <property type="molecule type" value="Genomic_DNA"/>
</dbReference>
<evidence type="ECO:0000256" key="3">
    <source>
        <dbReference type="ARBA" id="ARBA00022618"/>
    </source>
</evidence>
<dbReference type="GO" id="GO:0003677">
    <property type="term" value="F:DNA binding"/>
    <property type="evidence" value="ECO:0007669"/>
    <property type="project" value="UniProtKB-UniRule"/>
</dbReference>
<dbReference type="InterPro" id="IPR044068">
    <property type="entry name" value="CB"/>
</dbReference>
<dbReference type="InterPro" id="IPR013762">
    <property type="entry name" value="Integrase-like_cat_sf"/>
</dbReference>
<dbReference type="PANTHER" id="PTHR30349">
    <property type="entry name" value="PHAGE INTEGRASE-RELATED"/>
    <property type="match status" value="1"/>
</dbReference>
<sequence length="340" mass="39669">MNEYEDFARCVEKFFMEYLVKERGTSHHTIRSYRDTFVLFITYMQDKEQVKAENLSFGHINRKTLVSFLNWLQDERRSSASTRNQRYAAIRSFFRFMIYEDPKHMSQWKDICTIRLKKDSKKSISYLSINAVKCLLGQVPKDTKHGRRDMTLLALMYHTGARVQEIIDLTPESVRASKPYTIELLGKGAKRRIVPIEDGIMHLLVEYMAEQDLDSFTDRSRPLFSNCWGEKLTTTGVTYILQKYVSIAKIKNTELFPSVVSPHVLRHSRAMHLLQAGVNLIYIRDLLGHVSIQTTEIYARADSKLKREALEKAYEDIANPVIERTWEKDPKLKTFLKGLV</sequence>
<accession>A0A2D3LNL5</accession>
<proteinExistence type="predicted"/>
<keyword evidence="5" id="KW-0229">DNA integration</keyword>
<evidence type="ECO:0000313" key="10">
    <source>
        <dbReference type="Proteomes" id="UP000230742"/>
    </source>
</evidence>
<dbReference type="PROSITE" id="PS51900">
    <property type="entry name" value="CB"/>
    <property type="match status" value="1"/>
</dbReference>
<gene>
    <name evidence="9" type="ORF">CTM46_11985</name>
</gene>
<evidence type="ECO:0000256" key="8">
    <source>
        <dbReference type="ARBA" id="ARBA00023306"/>
    </source>
</evidence>
<keyword evidence="7" id="KW-0233">DNA recombination</keyword>
<organism evidence="9 10">
    <name type="scientific">Prevotella intermedia</name>
    <dbReference type="NCBI Taxonomy" id="28131"/>
    <lineage>
        <taxon>Bacteria</taxon>
        <taxon>Pseudomonadati</taxon>
        <taxon>Bacteroidota</taxon>
        <taxon>Bacteroidia</taxon>
        <taxon>Bacteroidales</taxon>
        <taxon>Prevotellaceae</taxon>
        <taxon>Prevotella</taxon>
    </lineage>
</organism>
<dbReference type="PANTHER" id="PTHR30349:SF77">
    <property type="entry name" value="TYROSINE RECOMBINASE XERC"/>
    <property type="match status" value="1"/>
</dbReference>
<reference evidence="9 10" key="1">
    <citation type="submission" date="2017-11" db="EMBL/GenBank/DDBJ databases">
        <title>Genome sequencing of Prevotella intermedia KCOM 1949.</title>
        <authorList>
            <person name="Kook J.-K."/>
            <person name="Park S.-N."/>
            <person name="Lim Y.K."/>
        </authorList>
    </citation>
    <scope>NUCLEOTIDE SEQUENCE [LARGE SCALE GENOMIC DNA]</scope>
    <source>
        <strain evidence="9 10">KCOM 1949</strain>
    </source>
</reference>
<dbReference type="Pfam" id="PF00589">
    <property type="entry name" value="Phage_integrase"/>
    <property type="match status" value="1"/>
</dbReference>
<evidence type="ECO:0000256" key="2">
    <source>
        <dbReference type="ARBA" id="ARBA00022490"/>
    </source>
</evidence>
<protein>
    <submittedName>
        <fullName evidence="9">Integrase</fullName>
    </submittedName>
</protein>
<evidence type="ECO:0000256" key="5">
    <source>
        <dbReference type="ARBA" id="ARBA00022908"/>
    </source>
</evidence>
<dbReference type="GO" id="GO:0005737">
    <property type="term" value="C:cytoplasm"/>
    <property type="evidence" value="ECO:0007669"/>
    <property type="project" value="UniProtKB-SubCell"/>
</dbReference>
<dbReference type="SUPFAM" id="SSF56349">
    <property type="entry name" value="DNA breaking-rejoining enzymes"/>
    <property type="match status" value="1"/>
</dbReference>
<keyword evidence="3" id="KW-0132">Cell division</keyword>
<comment type="subcellular location">
    <subcellularLocation>
        <location evidence="1">Cytoplasm</location>
    </subcellularLocation>
</comment>
<keyword evidence="6" id="KW-0238">DNA-binding</keyword>
<keyword evidence="2" id="KW-0963">Cytoplasm</keyword>